<evidence type="ECO:0000256" key="4">
    <source>
        <dbReference type="ARBA" id="ARBA00022438"/>
    </source>
</evidence>
<feature type="binding site" evidence="9">
    <location>
        <position position="273"/>
    </location>
    <ligand>
        <name>Mn(2+)</name>
        <dbReference type="ChEBI" id="CHEBI:29035"/>
        <label>2</label>
    </ligand>
</feature>
<dbReference type="EMBL" id="ASHL01000011">
    <property type="protein sequence ID" value="EPD12365.1"/>
    <property type="molecule type" value="Genomic_DNA"/>
</dbReference>
<dbReference type="GO" id="GO:0005737">
    <property type="term" value="C:cytoplasm"/>
    <property type="evidence" value="ECO:0007669"/>
    <property type="project" value="UniProtKB-SubCell"/>
</dbReference>
<keyword evidence="6 9" id="KW-0479">Metal-binding</keyword>
<evidence type="ECO:0000256" key="8">
    <source>
        <dbReference type="ARBA" id="ARBA00023211"/>
    </source>
</evidence>
<dbReference type="EC" id="3.4.11.10" evidence="9"/>
<evidence type="ECO:0000256" key="7">
    <source>
        <dbReference type="ARBA" id="ARBA00022801"/>
    </source>
</evidence>
<comment type="function">
    <text evidence="9">Presumably involved in the processing and regular turnover of intracellular proteins. Catalyzes the removal of unsubstituted N-terminal amino acids from various peptides.</text>
</comment>
<feature type="binding site" evidence="9">
    <location>
        <position position="268"/>
    </location>
    <ligand>
        <name>Mn(2+)</name>
        <dbReference type="ChEBI" id="CHEBI:29035"/>
        <label>2</label>
    </ligand>
</feature>
<proteinExistence type="inferred from homology"/>
<dbReference type="InterPro" id="IPR011356">
    <property type="entry name" value="Leucine_aapep/pepB"/>
</dbReference>
<feature type="binding site" evidence="9">
    <location>
        <position position="352"/>
    </location>
    <ligand>
        <name>Mn(2+)</name>
        <dbReference type="ChEBI" id="CHEBI:29035"/>
        <label>2</label>
    </ligand>
</feature>
<feature type="active site" evidence="9">
    <location>
        <position position="280"/>
    </location>
</feature>
<dbReference type="PANTHER" id="PTHR11963:SF23">
    <property type="entry name" value="CYTOSOL AMINOPEPTIDASE"/>
    <property type="match status" value="1"/>
</dbReference>
<feature type="domain" description="Cytosol aminopeptidase" evidence="10">
    <location>
        <begin position="348"/>
        <end position="355"/>
    </location>
</feature>
<comment type="catalytic activity">
    <reaction evidence="1 9">
        <text>Release of an N-terminal amino acid, Xaa-|-Yaa-, in which Xaa is preferably Leu, but may be other amino acids including Pro although not Arg or Lys, and Yaa may be Pro. Amino acid amides and methyl esters are also readily hydrolyzed, but rates on arylamides are exceedingly low.</text>
        <dbReference type="EC" id="3.4.11.1"/>
    </reaction>
</comment>
<dbReference type="FunFam" id="3.40.630.10:FF:000004">
    <property type="entry name" value="Probable cytosol aminopeptidase"/>
    <property type="match status" value="1"/>
</dbReference>
<comment type="caution">
    <text evidence="11">The sequence shown here is derived from an EMBL/GenBank/DDBJ whole genome shotgun (WGS) entry which is preliminary data.</text>
</comment>
<dbReference type="Pfam" id="PF02789">
    <property type="entry name" value="Peptidase_M17_N"/>
    <property type="match status" value="1"/>
</dbReference>
<feature type="binding site" evidence="9">
    <location>
        <position position="350"/>
    </location>
    <ligand>
        <name>Mn(2+)</name>
        <dbReference type="ChEBI" id="CHEBI:29035"/>
        <label>1</label>
    </ligand>
</feature>
<dbReference type="EC" id="3.4.11.1" evidence="9"/>
<keyword evidence="9" id="KW-0963">Cytoplasm</keyword>
<dbReference type="Proteomes" id="UP000015462">
    <property type="component" value="Unassembled WGS sequence"/>
</dbReference>
<dbReference type="InterPro" id="IPR043472">
    <property type="entry name" value="Macro_dom-like"/>
</dbReference>
<evidence type="ECO:0000256" key="6">
    <source>
        <dbReference type="ARBA" id="ARBA00022723"/>
    </source>
</evidence>
<dbReference type="GO" id="GO:0030145">
    <property type="term" value="F:manganese ion binding"/>
    <property type="evidence" value="ECO:0007669"/>
    <property type="project" value="UniProtKB-UniRule"/>
</dbReference>
<dbReference type="NCBIfam" id="NF002073">
    <property type="entry name" value="PRK00913.1-2"/>
    <property type="match status" value="1"/>
</dbReference>
<comment type="subcellular location">
    <subcellularLocation>
        <location evidence="9">Cytoplasm</location>
    </subcellularLocation>
</comment>
<dbReference type="Gene3D" id="3.40.220.10">
    <property type="entry name" value="Leucine Aminopeptidase, subunit E, domain 1"/>
    <property type="match status" value="1"/>
</dbReference>
<dbReference type="AlphaFoldDB" id="A0AB33YYX7"/>
<dbReference type="CDD" id="cd00433">
    <property type="entry name" value="Peptidase_M17"/>
    <property type="match status" value="1"/>
</dbReference>
<feature type="binding site" evidence="9">
    <location>
        <position position="352"/>
    </location>
    <ligand>
        <name>Mn(2+)</name>
        <dbReference type="ChEBI" id="CHEBI:29035"/>
        <label>1</label>
    </ligand>
</feature>
<dbReference type="Pfam" id="PF00883">
    <property type="entry name" value="Peptidase_M17"/>
    <property type="match status" value="1"/>
</dbReference>
<evidence type="ECO:0000256" key="9">
    <source>
        <dbReference type="HAMAP-Rule" id="MF_00181"/>
    </source>
</evidence>
<evidence type="ECO:0000313" key="12">
    <source>
        <dbReference type="Proteomes" id="UP000015462"/>
    </source>
</evidence>
<dbReference type="PRINTS" id="PR00481">
    <property type="entry name" value="LAMNOPPTDASE"/>
</dbReference>
<dbReference type="NCBIfam" id="NF002074">
    <property type="entry name" value="PRK00913.1-4"/>
    <property type="match status" value="1"/>
</dbReference>
<dbReference type="RefSeq" id="WP_016390916.1">
    <property type="nucleotide sequence ID" value="NZ_KE646811.1"/>
</dbReference>
<gene>
    <name evidence="9" type="primary">pepA</name>
    <name evidence="11" type="ORF">L196_10379</name>
</gene>
<evidence type="ECO:0000256" key="1">
    <source>
        <dbReference type="ARBA" id="ARBA00000135"/>
    </source>
</evidence>
<evidence type="ECO:0000313" key="11">
    <source>
        <dbReference type="EMBL" id="EPD12365.1"/>
    </source>
</evidence>
<keyword evidence="4 9" id="KW-0031">Aminopeptidase</keyword>
<feature type="binding site" evidence="9">
    <location>
        <position position="291"/>
    </location>
    <ligand>
        <name>Mn(2+)</name>
        <dbReference type="ChEBI" id="CHEBI:29035"/>
        <label>2</label>
    </ligand>
</feature>
<keyword evidence="12" id="KW-1185">Reference proteome</keyword>
<evidence type="ECO:0000256" key="5">
    <source>
        <dbReference type="ARBA" id="ARBA00022670"/>
    </source>
</evidence>
<dbReference type="GO" id="GO:0006508">
    <property type="term" value="P:proteolysis"/>
    <property type="evidence" value="ECO:0007669"/>
    <property type="project" value="UniProtKB-KW"/>
</dbReference>
<comment type="similarity">
    <text evidence="3 9">Belongs to the peptidase M17 family.</text>
</comment>
<name>A0AB33YYX7_9GAMM</name>
<feature type="active site" evidence="9">
    <location>
        <position position="354"/>
    </location>
</feature>
<dbReference type="InterPro" id="IPR023042">
    <property type="entry name" value="Peptidase_M17_leu_NH2_pept"/>
</dbReference>
<reference evidence="11 12" key="1">
    <citation type="journal article" date="2013" name="Genome Announc.">
        <title>Genome Sequence of the Pyrene- and Fluoranthene-Degrading Bacterium Cycloclasticus sp. Strain PY97M.</title>
        <authorList>
            <person name="Cui Z."/>
            <person name="Xu G."/>
            <person name="Li Q."/>
            <person name="Gao W."/>
            <person name="Zheng L."/>
        </authorList>
    </citation>
    <scope>NUCLEOTIDE SEQUENCE [LARGE SCALE GENOMIC DNA]</scope>
    <source>
        <strain evidence="11 12">PY97M</strain>
    </source>
</reference>
<dbReference type="HAMAP" id="MF_00181">
    <property type="entry name" value="Cytosol_peptidase_M17"/>
    <property type="match status" value="1"/>
</dbReference>
<evidence type="ECO:0000256" key="2">
    <source>
        <dbReference type="ARBA" id="ARBA00000967"/>
    </source>
</evidence>
<evidence type="ECO:0000256" key="3">
    <source>
        <dbReference type="ARBA" id="ARBA00009528"/>
    </source>
</evidence>
<dbReference type="InterPro" id="IPR008283">
    <property type="entry name" value="Peptidase_M17_N"/>
</dbReference>
<comment type="cofactor">
    <cofactor evidence="9">
        <name>Mn(2+)</name>
        <dbReference type="ChEBI" id="CHEBI:29035"/>
    </cofactor>
    <text evidence="9">Binds 2 manganese ions per subunit.</text>
</comment>
<dbReference type="InterPro" id="IPR000819">
    <property type="entry name" value="Peptidase_M17_C"/>
</dbReference>
<keyword evidence="8 9" id="KW-0464">Manganese</keyword>
<keyword evidence="7 9" id="KW-0378">Hydrolase</keyword>
<dbReference type="SUPFAM" id="SSF52949">
    <property type="entry name" value="Macro domain-like"/>
    <property type="match status" value="1"/>
</dbReference>
<dbReference type="PANTHER" id="PTHR11963">
    <property type="entry name" value="LEUCINE AMINOPEPTIDASE-RELATED"/>
    <property type="match status" value="1"/>
</dbReference>
<accession>A0AB33YYX7</accession>
<feature type="binding site" evidence="9">
    <location>
        <position position="273"/>
    </location>
    <ligand>
        <name>Mn(2+)</name>
        <dbReference type="ChEBI" id="CHEBI:29035"/>
        <label>1</label>
    </ligand>
</feature>
<dbReference type="PROSITE" id="PS00631">
    <property type="entry name" value="CYTOSOL_AP"/>
    <property type="match status" value="1"/>
</dbReference>
<dbReference type="GO" id="GO:0070006">
    <property type="term" value="F:metalloaminopeptidase activity"/>
    <property type="evidence" value="ECO:0007669"/>
    <property type="project" value="InterPro"/>
</dbReference>
<organism evidence="11 12">
    <name type="scientific">Cycloclasticus pugetii</name>
    <dbReference type="NCBI Taxonomy" id="34068"/>
    <lineage>
        <taxon>Bacteria</taxon>
        <taxon>Pseudomonadati</taxon>
        <taxon>Pseudomonadota</taxon>
        <taxon>Gammaproteobacteria</taxon>
        <taxon>Thiotrichales</taxon>
        <taxon>Piscirickettsiaceae</taxon>
        <taxon>Cycloclasticus</taxon>
    </lineage>
</organism>
<sequence>MQFVSKTGSIDKLSTPCLLLPVFSKGKQLEITTHFDQAHDGQIAAVLKQGDASGKAGNTLLLQMPASSKIKRVLLVGFGEQGNTSAEDYTKAISESINSLKNLPIKAVCSTLLAVEVSGKDINWKVRQLVLKSREALYQYTDTLTTSAPDANILEKCQLWHTDDYTAKMINSAADTASSIANGIDSAKKLANLPGNICTPSYLAETAKELGKQHASLKVIILDEAKMEALGMGSLLSVSRGSRQPAKLITMEHKGGPSSQKPIVLVGKGLTFDAGGISIKPSSGMDEMKYDMCGGASVFGVIQMCAELNLPINVVGVVPSSENLPDGDANKPGDIVTSMAGLTIEILNTDAEGRLILCDALTYSAKFKPEVVIDIATLTGACVVALGKHATGLLGNNDKLANELLDAGIKANDKAWQLPLWDEYKPQLKSNFADLANIGGPAGGTITAACFLSHFTEDYKWAHLDIAGTAWKSGTDKGATGRPVHMLSQFILDRC</sequence>
<dbReference type="SUPFAM" id="SSF53187">
    <property type="entry name" value="Zn-dependent exopeptidases"/>
    <property type="match status" value="1"/>
</dbReference>
<keyword evidence="5 9" id="KW-0645">Protease</keyword>
<evidence type="ECO:0000259" key="10">
    <source>
        <dbReference type="PROSITE" id="PS00631"/>
    </source>
</evidence>
<dbReference type="Gene3D" id="3.40.630.10">
    <property type="entry name" value="Zn peptidases"/>
    <property type="match status" value="1"/>
</dbReference>
<protein>
    <recommendedName>
        <fullName evidence="9">Probable cytosol aminopeptidase</fullName>
        <ecNumber evidence="9">3.4.11.1</ecNumber>
    </recommendedName>
    <alternativeName>
        <fullName evidence="9">Leucine aminopeptidase</fullName>
        <shortName evidence="9">LAP</shortName>
        <ecNumber evidence="9">3.4.11.10</ecNumber>
    </alternativeName>
    <alternativeName>
        <fullName evidence="9">Leucyl aminopeptidase</fullName>
    </alternativeName>
</protein>
<comment type="catalytic activity">
    <reaction evidence="2 9">
        <text>Release of an N-terminal amino acid, preferentially leucine, but not glutamic or aspartic acids.</text>
        <dbReference type="EC" id="3.4.11.10"/>
    </reaction>
</comment>